<dbReference type="InterPro" id="IPR050131">
    <property type="entry name" value="Peptidase_S8_subtilisin-like"/>
</dbReference>
<dbReference type="PANTHER" id="PTHR43806:SF11">
    <property type="entry name" value="CEREVISIN-RELATED"/>
    <property type="match status" value="1"/>
</dbReference>
<evidence type="ECO:0000256" key="5">
    <source>
        <dbReference type="ARBA" id="ARBA00022729"/>
    </source>
</evidence>
<dbReference type="InterPro" id="IPR046450">
    <property type="entry name" value="PA_dom_sf"/>
</dbReference>
<dbReference type="SMART" id="SM00112">
    <property type="entry name" value="CA"/>
    <property type="match status" value="2"/>
</dbReference>
<dbReference type="InterPro" id="IPR020008">
    <property type="entry name" value="GlyGly_CTERM"/>
</dbReference>
<comment type="similarity">
    <text evidence="1 9 10">Belongs to the peptidase S8 family.</text>
</comment>
<feature type="chain" id="PRO_5042253209" evidence="11">
    <location>
        <begin position="24"/>
        <end position="1326"/>
    </location>
</feature>
<dbReference type="GeneID" id="99503938"/>
<dbReference type="InterPro" id="IPR023828">
    <property type="entry name" value="Peptidase_S8_Ser-AS"/>
</dbReference>
<sequence>MSNNLIKRTAVALAVTSALCASAQANDFSKYNLAGKELIKPSAVSKKEQNTRSEVTSWLVKLNVPATINAKSLGADVASVQAQAKLAQASVEQAIQSMDLPVQVVAKTSTLVSSVVLNGNKQDIAKLLSNSQVEGIYPVYDYKLHVADSADYIEATPLVANGLATGQGVRVAVLDTGIDYTHTAFGGEGTEAAYEAAIADPTTVDWPQGKVLGGFDYINNDADPIDVTTNHGTHVSHSVNGIAPNVDLFVYSVCAANCPGLAQLLALENAMDPDGDGDISDRVDVINMSLGGDYGDIANDAVGLFINEAVKLGTNVVISAGNDGAYPFIVGGPSTTENALSVGAMTHPTEEQSVASGTVNDEETIVQPASFGPQTAFSYTNDNIELVYPEANQTACEAFADDVDFTGKGVIIDRGACAFTVKVLAAQAKGAEFVVIANNTDDGTPAPMGGADAAVTIPSVGVTFTAGAALKAGGTFNLTVERLVLSGAIADFTSRGPSMGGLLKPEITAPGVNIMTAHPGLGDGLTGATGTSFSGPITAGAVSLLKEALPERNALEIKATLMNTANLNVTMEPLALNPDAELAPISYIGAGLVDVNKAANLPVAAWAADTKQAALSFGLVNASETVKLTKTVQVKNFSNEVKVYSLSLEQRYQNDIDRGSFSLDYPETITVPAGQTLSFDVTATIDPTTLPEWTLTDDNIGSQAVTADLTNLELDGALVFSDGSERAFHLVYHVLPKANAAMSFTPVMTEDGLAHTLTNTGAVALEPVFAPTVMTDEIDEDQRFDLVGASIETFAVPTEVCASGFVTLTTVVMNEGITHSYVGGFMADFDIDQDGTYDVTVQNGKLEWFYDVEPGTAITFTHGYGSSSGALNNIYQIIGNNHLTMQSCLGDFGLTAEDIGKVSANVRFRTEEETWTPIATGAGDVAMGTYTFTDASNDVYAVLVNEAGEAVSSVEPGASATLLNAGADFMILSDSGSKAFVATPRDDANSAPVLSDAMFSVDENTSTGTVIGTLEATYSADLANPISEFIVLSSNSTAVSVTSEGDVVVMDEAMLDFDAGLVSIEIEVVVTDSAGNISEPAMVTVMVNNLADEAAEMMPVVEAGQMFTVQENAVSGTVIGTVLASDPDAETTPIVSYSVEGHDGIAIDEMGSLTVVGEIDFDTTPVIELMVTAIDSAENMSEAVLVTIEVTEDPAESKPVIASGQRFSVDENVALGTVIGTLEFSDPDSDETPVVEFIVSGSNLVTVNTNGVISVASELDYEFQSEFTFSVIAVDSAGNMSDAVNVEVEVNDIRSNDDDDKDDSGSLAWLTLLAAPFAFMRRRKQK</sequence>
<evidence type="ECO:0000256" key="3">
    <source>
        <dbReference type="ARBA" id="ARBA00022525"/>
    </source>
</evidence>
<dbReference type="InterPro" id="IPR015919">
    <property type="entry name" value="Cadherin-like_sf"/>
</dbReference>
<dbReference type="PROSITE" id="PS51892">
    <property type="entry name" value="SUBTILASE"/>
    <property type="match status" value="1"/>
</dbReference>
<evidence type="ECO:0000256" key="4">
    <source>
        <dbReference type="ARBA" id="ARBA00022670"/>
    </source>
</evidence>
<keyword evidence="2" id="KW-0134">Cell wall</keyword>
<dbReference type="RefSeq" id="WP_075594399.1">
    <property type="nucleotide sequence ID" value="NZ_CP032090.1"/>
</dbReference>
<organism evidence="13 14">
    <name type="scientific">Pseudoalteromonas lipolytica</name>
    <dbReference type="NCBI Taxonomy" id="570156"/>
    <lineage>
        <taxon>Bacteria</taxon>
        <taxon>Pseudomonadati</taxon>
        <taxon>Pseudomonadota</taxon>
        <taxon>Gammaproteobacteria</taxon>
        <taxon>Alteromonadales</taxon>
        <taxon>Pseudoalteromonadaceae</taxon>
        <taxon>Pseudoalteromonas</taxon>
    </lineage>
</organism>
<dbReference type="CDD" id="cd04818">
    <property type="entry name" value="PA_subtilisin_1"/>
    <property type="match status" value="1"/>
</dbReference>
<dbReference type="PANTHER" id="PTHR43806">
    <property type="entry name" value="PEPTIDASE S8"/>
    <property type="match status" value="1"/>
</dbReference>
<dbReference type="EMBL" id="CP032090">
    <property type="protein sequence ID" value="AXV63881.1"/>
    <property type="molecule type" value="Genomic_DNA"/>
</dbReference>
<keyword evidence="7 9" id="KW-0720">Serine protease</keyword>
<protein>
    <submittedName>
        <fullName evidence="13">GlyGly-CTERM sorting domain-containing protein</fullName>
    </submittedName>
</protein>
<dbReference type="Gene3D" id="3.40.50.200">
    <property type="entry name" value="Peptidase S8/S53 domain"/>
    <property type="match status" value="1"/>
</dbReference>
<proteinExistence type="inferred from homology"/>
<feature type="domain" description="Cadherin" evidence="12">
    <location>
        <begin position="993"/>
        <end position="1101"/>
    </location>
</feature>
<evidence type="ECO:0000256" key="2">
    <source>
        <dbReference type="ARBA" id="ARBA00022512"/>
    </source>
</evidence>
<dbReference type="InterPro" id="IPR036852">
    <property type="entry name" value="Peptidase_S8/S53_dom_sf"/>
</dbReference>
<keyword evidence="3" id="KW-0964">Secreted</keyword>
<accession>A0AAD0S0A3</accession>
<dbReference type="Gene3D" id="3.50.30.30">
    <property type="match status" value="1"/>
</dbReference>
<evidence type="ECO:0000313" key="14">
    <source>
        <dbReference type="Proteomes" id="UP000264605"/>
    </source>
</evidence>
<dbReference type="Pfam" id="PF00082">
    <property type="entry name" value="Peptidase_S8"/>
    <property type="match status" value="1"/>
</dbReference>
<dbReference type="SUPFAM" id="SSF52025">
    <property type="entry name" value="PA domain"/>
    <property type="match status" value="1"/>
</dbReference>
<dbReference type="Pfam" id="PF00028">
    <property type="entry name" value="Cadherin"/>
    <property type="match status" value="2"/>
</dbReference>
<dbReference type="NCBIfam" id="TIGR03501">
    <property type="entry name" value="GlyGly_CTERM"/>
    <property type="match status" value="1"/>
</dbReference>
<dbReference type="InterPro" id="IPR002126">
    <property type="entry name" value="Cadherin-like_dom"/>
</dbReference>
<evidence type="ECO:0000256" key="8">
    <source>
        <dbReference type="PIRSR" id="PIRSR615500-1"/>
    </source>
</evidence>
<gene>
    <name evidence="13" type="ORF">D0907_00610</name>
</gene>
<feature type="active site" description="Charge relay system" evidence="8 9">
    <location>
        <position position="175"/>
    </location>
</feature>
<dbReference type="GO" id="GO:0006508">
    <property type="term" value="P:proteolysis"/>
    <property type="evidence" value="ECO:0007669"/>
    <property type="project" value="UniProtKB-KW"/>
</dbReference>
<dbReference type="Gene3D" id="2.60.40.60">
    <property type="entry name" value="Cadherins"/>
    <property type="match status" value="3"/>
</dbReference>
<dbReference type="PROSITE" id="PS00138">
    <property type="entry name" value="SUBTILASE_SER"/>
    <property type="match status" value="1"/>
</dbReference>
<dbReference type="GO" id="GO:0016020">
    <property type="term" value="C:membrane"/>
    <property type="evidence" value="ECO:0007669"/>
    <property type="project" value="InterPro"/>
</dbReference>
<evidence type="ECO:0000256" key="1">
    <source>
        <dbReference type="ARBA" id="ARBA00011073"/>
    </source>
</evidence>
<feature type="active site" description="Charge relay system" evidence="8 9">
    <location>
        <position position="532"/>
    </location>
</feature>
<dbReference type="SUPFAM" id="SSF52743">
    <property type="entry name" value="Subtilisin-like"/>
    <property type="match status" value="1"/>
</dbReference>
<feature type="active site" description="Charge relay system" evidence="8 9">
    <location>
        <position position="231"/>
    </location>
</feature>
<evidence type="ECO:0000256" key="7">
    <source>
        <dbReference type="ARBA" id="ARBA00022825"/>
    </source>
</evidence>
<keyword evidence="4 9" id="KW-0645">Protease</keyword>
<keyword evidence="5 11" id="KW-0732">Signal</keyword>
<feature type="domain" description="Cadherin" evidence="12">
    <location>
        <begin position="1201"/>
        <end position="1318"/>
    </location>
</feature>
<dbReference type="SUPFAM" id="SSF49313">
    <property type="entry name" value="Cadherin-like"/>
    <property type="match status" value="2"/>
</dbReference>
<dbReference type="PROSITE" id="PS00136">
    <property type="entry name" value="SUBTILASE_ASP"/>
    <property type="match status" value="1"/>
</dbReference>
<evidence type="ECO:0000256" key="6">
    <source>
        <dbReference type="ARBA" id="ARBA00022801"/>
    </source>
</evidence>
<dbReference type="InterPro" id="IPR000209">
    <property type="entry name" value="Peptidase_S8/S53_dom"/>
</dbReference>
<dbReference type="InterPro" id="IPR015500">
    <property type="entry name" value="Peptidase_S8_subtilisin-rel"/>
</dbReference>
<dbReference type="CDD" id="cd11304">
    <property type="entry name" value="Cadherin_repeat"/>
    <property type="match status" value="3"/>
</dbReference>
<name>A0AAD0S0A3_9GAMM</name>
<dbReference type="KEGG" id="pdj:D0907_00610"/>
<dbReference type="GO" id="GO:0005509">
    <property type="term" value="F:calcium ion binding"/>
    <property type="evidence" value="ECO:0007669"/>
    <property type="project" value="InterPro"/>
</dbReference>
<dbReference type="PRINTS" id="PR00205">
    <property type="entry name" value="CADHERIN"/>
</dbReference>
<feature type="domain" description="Cadherin" evidence="12">
    <location>
        <begin position="1101"/>
        <end position="1201"/>
    </location>
</feature>
<reference evidence="13 14" key="1">
    <citation type="submission" date="2018-08" db="EMBL/GenBank/DDBJ databases">
        <title>Draft genome sequence of Pseudoalteromonas donghaensis HJ51.</title>
        <authorList>
            <person name="Oh J."/>
            <person name="Roh D."/>
        </authorList>
    </citation>
    <scope>NUCLEOTIDE SEQUENCE [LARGE SCALE GENOMIC DNA]</scope>
    <source>
        <strain evidence="13 14">HJ51</strain>
    </source>
</reference>
<evidence type="ECO:0000259" key="12">
    <source>
        <dbReference type="PROSITE" id="PS50268"/>
    </source>
</evidence>
<dbReference type="InterPro" id="IPR023827">
    <property type="entry name" value="Peptidase_S8_Asp-AS"/>
</dbReference>
<feature type="signal peptide" evidence="11">
    <location>
        <begin position="1"/>
        <end position="23"/>
    </location>
</feature>
<dbReference type="InterPro" id="IPR003137">
    <property type="entry name" value="PA_domain"/>
</dbReference>
<dbReference type="GO" id="GO:0007156">
    <property type="term" value="P:homophilic cell adhesion via plasma membrane adhesion molecules"/>
    <property type="evidence" value="ECO:0007669"/>
    <property type="project" value="InterPro"/>
</dbReference>
<keyword evidence="6 9" id="KW-0378">Hydrolase</keyword>
<dbReference type="Pfam" id="PF02225">
    <property type="entry name" value="PA"/>
    <property type="match status" value="1"/>
</dbReference>
<dbReference type="PRINTS" id="PR00723">
    <property type="entry name" value="SUBTILISIN"/>
</dbReference>
<evidence type="ECO:0000256" key="9">
    <source>
        <dbReference type="PROSITE-ProRule" id="PRU01240"/>
    </source>
</evidence>
<dbReference type="GO" id="GO:0004252">
    <property type="term" value="F:serine-type endopeptidase activity"/>
    <property type="evidence" value="ECO:0007669"/>
    <property type="project" value="UniProtKB-UniRule"/>
</dbReference>
<dbReference type="PROSITE" id="PS50268">
    <property type="entry name" value="CADHERIN_2"/>
    <property type="match status" value="3"/>
</dbReference>
<evidence type="ECO:0000313" key="13">
    <source>
        <dbReference type="EMBL" id="AXV63881.1"/>
    </source>
</evidence>
<evidence type="ECO:0000256" key="11">
    <source>
        <dbReference type="SAM" id="SignalP"/>
    </source>
</evidence>
<dbReference type="Proteomes" id="UP000264605">
    <property type="component" value="Chromosome"/>
</dbReference>
<evidence type="ECO:0000256" key="10">
    <source>
        <dbReference type="RuleBase" id="RU003355"/>
    </source>
</evidence>